<dbReference type="AlphaFoldDB" id="A0A1G4RA24"/>
<dbReference type="GO" id="GO:0008168">
    <property type="term" value="F:methyltransferase activity"/>
    <property type="evidence" value="ECO:0007669"/>
    <property type="project" value="InterPro"/>
</dbReference>
<evidence type="ECO:0000313" key="2">
    <source>
        <dbReference type="Proteomes" id="UP000199150"/>
    </source>
</evidence>
<dbReference type="GO" id="GO:0032259">
    <property type="term" value="P:methylation"/>
    <property type="evidence" value="ECO:0007669"/>
    <property type="project" value="InterPro"/>
</dbReference>
<keyword evidence="2" id="KW-1185">Reference proteome</keyword>
<evidence type="ECO:0000313" key="1">
    <source>
        <dbReference type="EMBL" id="SCW53638.1"/>
    </source>
</evidence>
<accession>A0A1G4RA24</accession>
<reference evidence="2" key="1">
    <citation type="submission" date="2016-10" db="EMBL/GenBank/DDBJ databases">
        <authorList>
            <person name="Varghese N."/>
            <person name="Submissions S."/>
        </authorList>
    </citation>
    <scope>NUCLEOTIDE SEQUENCE [LARGE SCALE GENOMIC DNA]</scope>
    <source>
        <strain evidence="2">CGMCC 1.3431</strain>
    </source>
</reference>
<protein>
    <submittedName>
        <fullName evidence="1">Uncharacterized protein</fullName>
    </submittedName>
</protein>
<dbReference type="EMBL" id="FMTS01000002">
    <property type="protein sequence ID" value="SCW53638.1"/>
    <property type="molecule type" value="Genomic_DNA"/>
</dbReference>
<dbReference type="Proteomes" id="UP000199150">
    <property type="component" value="Unassembled WGS sequence"/>
</dbReference>
<name>A0A1G4RA24_9CAUL</name>
<organism evidence="1 2">
    <name type="scientific">Asticcacaulis taihuensis</name>
    <dbReference type="NCBI Taxonomy" id="260084"/>
    <lineage>
        <taxon>Bacteria</taxon>
        <taxon>Pseudomonadati</taxon>
        <taxon>Pseudomonadota</taxon>
        <taxon>Alphaproteobacteria</taxon>
        <taxon>Caulobacterales</taxon>
        <taxon>Caulobacteraceae</taxon>
        <taxon>Asticcacaulis</taxon>
    </lineage>
</organism>
<dbReference type="InterPro" id="IPR002052">
    <property type="entry name" value="DNA_methylase_N6_adenine_CS"/>
</dbReference>
<dbReference type="STRING" id="260084.SAMN02927928_1709"/>
<dbReference type="PROSITE" id="PS00092">
    <property type="entry name" value="N6_MTASE"/>
    <property type="match status" value="1"/>
</dbReference>
<dbReference type="GO" id="GO:0003676">
    <property type="term" value="F:nucleic acid binding"/>
    <property type="evidence" value="ECO:0007669"/>
    <property type="project" value="InterPro"/>
</dbReference>
<proteinExistence type="predicted"/>
<sequence length="171" mass="18170">MAAIHDGLANTGSLNESAFAKLKGRQISLGQFFGDWYDPADGGLIKLGSVTTVGGQNLSNPKLVSLENLQVASSGGPGVEVGAGGQFAYAYLNPPYGLAGTPVEIQSRFDDIREAILPKAHAATIFDWTNPSLDKVSDYFTAGKEWWGIFLFSIYIPDLQKLTIIAGSATD</sequence>
<gene>
    <name evidence="1" type="ORF">SAMN02927928_1709</name>
</gene>